<feature type="region of interest" description="Disordered" evidence="7">
    <location>
        <begin position="683"/>
        <end position="752"/>
    </location>
</feature>
<reference evidence="8" key="1">
    <citation type="submission" date="2020-04" db="EMBL/GenBank/DDBJ databases">
        <authorList>
            <person name="Alioto T."/>
            <person name="Alioto T."/>
            <person name="Gomez Garrido J."/>
        </authorList>
    </citation>
    <scope>NUCLEOTIDE SEQUENCE</scope>
    <source>
        <strain evidence="8">A484AB</strain>
    </source>
</reference>
<dbReference type="Pfam" id="PF00665">
    <property type="entry name" value="rve"/>
    <property type="match status" value="1"/>
</dbReference>
<evidence type="ECO:0000256" key="2">
    <source>
        <dbReference type="ARBA" id="ARBA00022695"/>
    </source>
</evidence>
<comment type="caution">
    <text evidence="8">The sequence shown here is derived from an EMBL/GenBank/DDBJ whole genome shotgun (WGS) entry which is preliminary data.</text>
</comment>
<evidence type="ECO:0000256" key="4">
    <source>
        <dbReference type="ARBA" id="ARBA00022759"/>
    </source>
</evidence>
<dbReference type="Gene3D" id="3.10.20.370">
    <property type="match status" value="1"/>
</dbReference>
<dbReference type="Pfam" id="PF00078">
    <property type="entry name" value="RVT_1"/>
    <property type="match status" value="1"/>
</dbReference>
<dbReference type="Pfam" id="PF17921">
    <property type="entry name" value="Integrase_H2C2"/>
    <property type="match status" value="1"/>
</dbReference>
<dbReference type="InterPro" id="IPR036397">
    <property type="entry name" value="RNaseH_sf"/>
</dbReference>
<evidence type="ECO:0000256" key="6">
    <source>
        <dbReference type="ARBA" id="ARBA00022918"/>
    </source>
</evidence>
<feature type="compositionally biased region" description="Polar residues" evidence="7">
    <location>
        <begin position="684"/>
        <end position="698"/>
    </location>
</feature>
<evidence type="ECO:0000256" key="5">
    <source>
        <dbReference type="ARBA" id="ARBA00022801"/>
    </source>
</evidence>
<evidence type="ECO:0000256" key="7">
    <source>
        <dbReference type="SAM" id="MobiDB-lite"/>
    </source>
</evidence>
<dbReference type="InterPro" id="IPR000477">
    <property type="entry name" value="RT_dom"/>
</dbReference>
<dbReference type="GO" id="GO:0015074">
    <property type="term" value="P:DNA integration"/>
    <property type="evidence" value="ECO:0007669"/>
    <property type="project" value="InterPro"/>
</dbReference>
<keyword evidence="3" id="KW-0540">Nuclease</keyword>
<dbReference type="FunFam" id="1.10.340.70:FF:000003">
    <property type="entry name" value="Protein CBG25708"/>
    <property type="match status" value="1"/>
</dbReference>
<dbReference type="FunFam" id="3.30.420.10:FF:000063">
    <property type="entry name" value="Retrovirus-related Pol polyprotein from transposon 297-like Protein"/>
    <property type="match status" value="1"/>
</dbReference>
<dbReference type="CDD" id="cd01647">
    <property type="entry name" value="RT_LTR"/>
    <property type="match status" value="1"/>
</dbReference>
<dbReference type="Pfam" id="PF17917">
    <property type="entry name" value="RT_RNaseH"/>
    <property type="match status" value="1"/>
</dbReference>
<dbReference type="PANTHER" id="PTHR37984">
    <property type="entry name" value="PROTEIN CBG26694"/>
    <property type="match status" value="1"/>
</dbReference>
<keyword evidence="1" id="KW-0808">Transferase</keyword>
<dbReference type="GO" id="GO:0003676">
    <property type="term" value="F:nucleic acid binding"/>
    <property type="evidence" value="ECO:0007669"/>
    <property type="project" value="InterPro"/>
</dbReference>
<organism evidence="8 9">
    <name type="scientific">Paramuricea clavata</name>
    <name type="common">Red gorgonian</name>
    <name type="synonym">Violescent sea-whip</name>
    <dbReference type="NCBI Taxonomy" id="317549"/>
    <lineage>
        <taxon>Eukaryota</taxon>
        <taxon>Metazoa</taxon>
        <taxon>Cnidaria</taxon>
        <taxon>Anthozoa</taxon>
        <taxon>Octocorallia</taxon>
        <taxon>Malacalcyonacea</taxon>
        <taxon>Plexauridae</taxon>
        <taxon>Paramuricea</taxon>
    </lineage>
</organism>
<dbReference type="InterPro" id="IPR043502">
    <property type="entry name" value="DNA/RNA_pol_sf"/>
</dbReference>
<dbReference type="SUPFAM" id="SSF56672">
    <property type="entry name" value="DNA/RNA polymerases"/>
    <property type="match status" value="1"/>
</dbReference>
<keyword evidence="9" id="KW-1185">Reference proteome</keyword>
<sequence length="763" mass="87287">MKKSGSLRICIDPKPLNAALKREHYQIPVIDDLLPDLTDACVFTKVDLASAFWNLELDEESSVLTTFATLYCRFKWLRLPFGLNVSSEIFQKRLNHELEALPGVKCIADDVLIYGTSEADHDRNLANFMCRCQHKGMKLNPQKLEFKCKEVPFHGHLLTTEGLKADPEKVGAIREMPRPENQRRRVTPKRDVLAYYQLAEQLEIQCDSSQSGLGAALIQNGQPIAYASRALTETESRYAQIEKELLAVVVAVEKFNDYTFGRKTIVHSDHKPLQSILKKPLHRAPKRLKGMILLLQKYNVEVRYQSGKTMLFADTLSRAYVPETTGQGEPEFETINMLKYLPISEERLLQIQRETENDESLQVLKAVIQQGWPEQKSALPNIISPYYNMRDEMSVQNGLIFKGERVVVPRAIRSVLMKRVHNAHLDVNGCLNRARECLYWPGMSGDIKNCVSTCEVCREYERSQTKETLMSHEVPSRPWQRVAADLFEHAGRTYLVTTDYFSDFFELDHLRRTTSTSVIKKLKAHFSRHGIPEQLVTDNGPQFVSRDFVKFAKEWDFDSPRHSQANEKAESAVKEAKKIIMKRNKAGTDTFLALLDHRNTPSVAVQISPAQRLFSRRTRSLLPMSAELLKPKEGDSVRIKPWKLGKKEWQPGSIRKRLDERFYEVQTPCGILRRNRVHLRRSDLSLNNNDAPTQNPVTRSPREPITSTPVIVPTVELSLPSTSTTIPPSPTNEQDSSSSGHTKVRRSQRLRRLPTHLKDFVLK</sequence>
<dbReference type="InterPro" id="IPR001584">
    <property type="entry name" value="Integrase_cat-core"/>
</dbReference>
<keyword evidence="2" id="KW-0548">Nucleotidyltransferase</keyword>
<evidence type="ECO:0000313" key="9">
    <source>
        <dbReference type="Proteomes" id="UP001152795"/>
    </source>
</evidence>
<dbReference type="InterPro" id="IPR012337">
    <property type="entry name" value="RNaseH-like_sf"/>
</dbReference>
<keyword evidence="5" id="KW-0378">Hydrolase</keyword>
<feature type="compositionally biased region" description="Low complexity" evidence="7">
    <location>
        <begin position="717"/>
        <end position="726"/>
    </location>
</feature>
<dbReference type="Gene3D" id="1.10.340.70">
    <property type="match status" value="1"/>
</dbReference>
<keyword evidence="6" id="KW-0695">RNA-directed DNA polymerase</keyword>
<keyword evidence="4" id="KW-0255">Endonuclease</keyword>
<dbReference type="FunFam" id="3.10.20.370:FF:000001">
    <property type="entry name" value="Retrovirus-related Pol polyprotein from transposon 17.6-like protein"/>
    <property type="match status" value="1"/>
</dbReference>
<dbReference type="OrthoDB" id="5988588at2759"/>
<name>A0A7D9EDP8_PARCT</name>
<gene>
    <name evidence="8" type="ORF">PACLA_8A024696</name>
</gene>
<dbReference type="CDD" id="cd09274">
    <property type="entry name" value="RNase_HI_RT_Ty3"/>
    <property type="match status" value="1"/>
</dbReference>
<dbReference type="PROSITE" id="PS50878">
    <property type="entry name" value="RT_POL"/>
    <property type="match status" value="1"/>
</dbReference>
<dbReference type="SUPFAM" id="SSF53098">
    <property type="entry name" value="Ribonuclease H-like"/>
    <property type="match status" value="1"/>
</dbReference>
<dbReference type="AlphaFoldDB" id="A0A7D9EDP8"/>
<dbReference type="Proteomes" id="UP001152795">
    <property type="component" value="Unassembled WGS sequence"/>
</dbReference>
<dbReference type="Gene3D" id="3.10.10.10">
    <property type="entry name" value="HIV Type 1 Reverse Transcriptase, subunit A, domain 1"/>
    <property type="match status" value="1"/>
</dbReference>
<dbReference type="Gene3D" id="3.30.420.10">
    <property type="entry name" value="Ribonuclease H-like superfamily/Ribonuclease H"/>
    <property type="match status" value="1"/>
</dbReference>
<dbReference type="GO" id="GO:0004519">
    <property type="term" value="F:endonuclease activity"/>
    <property type="evidence" value="ECO:0007669"/>
    <property type="project" value="UniProtKB-KW"/>
</dbReference>
<dbReference type="InterPro" id="IPR050951">
    <property type="entry name" value="Retrovirus_Pol_polyprotein"/>
</dbReference>
<dbReference type="PROSITE" id="PS50994">
    <property type="entry name" value="INTEGRASE"/>
    <property type="match status" value="1"/>
</dbReference>
<dbReference type="GO" id="GO:0016787">
    <property type="term" value="F:hydrolase activity"/>
    <property type="evidence" value="ECO:0007669"/>
    <property type="project" value="UniProtKB-KW"/>
</dbReference>
<feature type="compositionally biased region" description="Basic residues" evidence="7">
    <location>
        <begin position="742"/>
        <end position="752"/>
    </location>
</feature>
<dbReference type="Gene3D" id="3.30.70.270">
    <property type="match status" value="1"/>
</dbReference>
<evidence type="ECO:0000313" key="8">
    <source>
        <dbReference type="EMBL" id="CAB4006649.1"/>
    </source>
</evidence>
<accession>A0A7D9EDP8</accession>
<dbReference type="InterPro" id="IPR041373">
    <property type="entry name" value="RT_RNaseH"/>
</dbReference>
<proteinExistence type="predicted"/>
<dbReference type="InterPro" id="IPR043128">
    <property type="entry name" value="Rev_trsase/Diguanyl_cyclase"/>
</dbReference>
<dbReference type="InterPro" id="IPR041588">
    <property type="entry name" value="Integrase_H2C2"/>
</dbReference>
<protein>
    <submittedName>
        <fullName evidence="8">Transposon Ty3-G Gag-Pol poly</fullName>
    </submittedName>
</protein>
<dbReference type="EMBL" id="CACRXK020005563">
    <property type="protein sequence ID" value="CAB4006649.1"/>
    <property type="molecule type" value="Genomic_DNA"/>
</dbReference>
<evidence type="ECO:0000256" key="1">
    <source>
        <dbReference type="ARBA" id="ARBA00022679"/>
    </source>
</evidence>
<feature type="compositionally biased region" description="Polar residues" evidence="7">
    <location>
        <begin position="732"/>
        <end position="741"/>
    </location>
</feature>
<dbReference type="PANTHER" id="PTHR37984:SF8">
    <property type="entry name" value="CCHC-TYPE DOMAIN-CONTAINING PROTEIN"/>
    <property type="match status" value="1"/>
</dbReference>
<evidence type="ECO:0000256" key="3">
    <source>
        <dbReference type="ARBA" id="ARBA00022722"/>
    </source>
</evidence>
<dbReference type="GO" id="GO:0003964">
    <property type="term" value="F:RNA-directed DNA polymerase activity"/>
    <property type="evidence" value="ECO:0007669"/>
    <property type="project" value="UniProtKB-KW"/>
</dbReference>